<evidence type="ECO:0000313" key="1">
    <source>
        <dbReference type="EMBL" id="GAI97401.1"/>
    </source>
</evidence>
<protein>
    <recommendedName>
        <fullName evidence="2">DUF2793 domain-containing protein</fullName>
    </recommendedName>
</protein>
<gene>
    <name evidence="1" type="ORF">S12H4_33306</name>
</gene>
<comment type="caution">
    <text evidence="1">The sequence shown here is derived from an EMBL/GenBank/DDBJ whole genome shotgun (WGS) entry which is preliminary data.</text>
</comment>
<proteinExistence type="predicted"/>
<dbReference type="EMBL" id="BARW01019617">
    <property type="protein sequence ID" value="GAI97401.1"/>
    <property type="molecule type" value="Genomic_DNA"/>
</dbReference>
<dbReference type="Pfam" id="PF10983">
    <property type="entry name" value="DUF2793"/>
    <property type="match status" value="1"/>
</dbReference>
<evidence type="ECO:0008006" key="2">
    <source>
        <dbReference type="Google" id="ProtNLM"/>
    </source>
</evidence>
<organism evidence="1">
    <name type="scientific">marine sediment metagenome</name>
    <dbReference type="NCBI Taxonomy" id="412755"/>
    <lineage>
        <taxon>unclassified sequences</taxon>
        <taxon>metagenomes</taxon>
        <taxon>ecological metagenomes</taxon>
    </lineage>
</organism>
<name>X1U197_9ZZZZ</name>
<dbReference type="InterPro" id="IPR021251">
    <property type="entry name" value="DUF2793"/>
</dbReference>
<dbReference type="AlphaFoldDB" id="X1U197"/>
<reference evidence="1" key="1">
    <citation type="journal article" date="2014" name="Front. Microbiol.">
        <title>High frequency of phylogenetically diverse reductive dehalogenase-homologous genes in deep subseafloor sedimentary metagenomes.</title>
        <authorList>
            <person name="Kawai M."/>
            <person name="Futagami T."/>
            <person name="Toyoda A."/>
            <person name="Takaki Y."/>
            <person name="Nishi S."/>
            <person name="Hori S."/>
            <person name="Arai W."/>
            <person name="Tsubouchi T."/>
            <person name="Morono Y."/>
            <person name="Uchiyama I."/>
            <person name="Ito T."/>
            <person name="Fujiyama A."/>
            <person name="Inagaki F."/>
            <person name="Takami H."/>
        </authorList>
    </citation>
    <scope>NUCLEOTIDE SEQUENCE</scope>
    <source>
        <strain evidence="1">Expedition CK06-06</strain>
    </source>
</reference>
<sequence length="207" mass="22570">MTEHRSPTTTKVTAMIQAHADLLLQHGIAAGLHASRPAAGTVNEFYFSTDLGIWAHGNGTGWDECQGLSEAYIQGLIDASITILKDYVDSMVQGLDWQPSVLDELATPPGSPTEGDRYLVIATATGDWAGHEKDITEWNGTSWDFTTPNKGFAVWIEDVGRQKNYNGTDWVAFGSTVDHGNLVNVTPDQHHTAPAYDPAEDEIVFQI</sequence>
<accession>X1U197</accession>